<keyword evidence="4" id="KW-0964">Secreted</keyword>
<dbReference type="RefSeq" id="XP_033793859.1">
    <property type="nucleotide sequence ID" value="XM_033937968.1"/>
</dbReference>
<keyword evidence="9" id="KW-0325">Glycoprotein</keyword>
<evidence type="ECO:0000256" key="4">
    <source>
        <dbReference type="ARBA" id="ARBA00022525"/>
    </source>
</evidence>
<dbReference type="PROSITE" id="PS00134">
    <property type="entry name" value="TRYPSIN_HIS"/>
    <property type="match status" value="1"/>
</dbReference>
<proteinExistence type="predicted"/>
<feature type="disulfide bond" evidence="11">
    <location>
        <begin position="164"/>
        <end position="174"/>
    </location>
</feature>
<keyword evidence="12" id="KW-0720">Serine protease</keyword>
<dbReference type="InterPro" id="IPR043504">
    <property type="entry name" value="Peptidase_S1_PA_chymotrypsin"/>
</dbReference>
<dbReference type="PRINTS" id="PR00258">
    <property type="entry name" value="SPERACTRCPTR"/>
</dbReference>
<dbReference type="Pfam" id="PF00530">
    <property type="entry name" value="SRCR"/>
    <property type="match status" value="2"/>
</dbReference>
<dbReference type="PROSITE" id="PS50240">
    <property type="entry name" value="TRYPSIN_DOM"/>
    <property type="match status" value="1"/>
</dbReference>
<dbReference type="CTD" id="8492"/>
<dbReference type="AlphaFoldDB" id="A0A6P8QBZ4"/>
<evidence type="ECO:0000313" key="17">
    <source>
        <dbReference type="RefSeq" id="XP_033793859.1"/>
    </source>
</evidence>
<dbReference type="GO" id="GO:0016020">
    <property type="term" value="C:membrane"/>
    <property type="evidence" value="ECO:0007669"/>
    <property type="project" value="InterPro"/>
</dbReference>
<dbReference type="Gene3D" id="2.40.10.10">
    <property type="entry name" value="Trypsin-like serine proteases"/>
    <property type="match status" value="1"/>
</dbReference>
<keyword evidence="12" id="KW-0378">Hydrolase</keyword>
<evidence type="ECO:0000256" key="8">
    <source>
        <dbReference type="ARBA" id="ARBA00023157"/>
    </source>
</evidence>
<dbReference type="InterPro" id="IPR001314">
    <property type="entry name" value="Peptidase_S1A"/>
</dbReference>
<dbReference type="InterPro" id="IPR001190">
    <property type="entry name" value="SRCR"/>
</dbReference>
<dbReference type="GO" id="GO:0005576">
    <property type="term" value="C:extracellular region"/>
    <property type="evidence" value="ECO:0007669"/>
    <property type="project" value="UniProtKB-SubCell"/>
</dbReference>
<dbReference type="SMART" id="SM00020">
    <property type="entry name" value="Tryp_SPc"/>
    <property type="match status" value="1"/>
</dbReference>
<evidence type="ECO:0000256" key="11">
    <source>
        <dbReference type="PROSITE-ProRule" id="PRU00196"/>
    </source>
</evidence>
<dbReference type="SMART" id="SM00202">
    <property type="entry name" value="SR"/>
    <property type="match status" value="2"/>
</dbReference>
<feature type="chain" id="PRO_5027774521" description="Neurotrypsin" evidence="13">
    <location>
        <begin position="17"/>
        <end position="576"/>
    </location>
</feature>
<evidence type="ECO:0000256" key="1">
    <source>
        <dbReference type="ARBA" id="ARBA00002744"/>
    </source>
</evidence>
<keyword evidence="8 11" id="KW-1015">Disulfide bond</keyword>
<dbReference type="CDD" id="cd00190">
    <property type="entry name" value="Tryp_SPc"/>
    <property type="match status" value="1"/>
</dbReference>
<evidence type="ECO:0000256" key="9">
    <source>
        <dbReference type="ARBA" id="ARBA00023180"/>
    </source>
</evidence>
<evidence type="ECO:0000256" key="2">
    <source>
        <dbReference type="ARBA" id="ARBA00004613"/>
    </source>
</evidence>
<evidence type="ECO:0000259" key="15">
    <source>
        <dbReference type="PROSITE" id="PS50287"/>
    </source>
</evidence>
<dbReference type="GO" id="GO:0004252">
    <property type="term" value="F:serine-type endopeptidase activity"/>
    <property type="evidence" value="ECO:0007669"/>
    <property type="project" value="InterPro"/>
</dbReference>
<accession>A0A6P8QBZ4</accession>
<name>A0A6P8QBZ4_GEOSA</name>
<feature type="disulfide bond" evidence="11">
    <location>
        <begin position="227"/>
        <end position="291"/>
    </location>
</feature>
<dbReference type="GeneID" id="117357415"/>
<evidence type="ECO:0000256" key="5">
    <source>
        <dbReference type="ARBA" id="ARBA00022572"/>
    </source>
</evidence>
<keyword evidence="7" id="KW-0677">Repeat</keyword>
<dbReference type="SUPFAM" id="SSF57440">
    <property type="entry name" value="Kringle-like"/>
    <property type="match status" value="1"/>
</dbReference>
<dbReference type="InterPro" id="IPR033116">
    <property type="entry name" value="TRYPSIN_SER"/>
</dbReference>
<dbReference type="FunFam" id="3.10.250.10:FF:000006">
    <property type="entry name" value="neurotrypsin isoform X2"/>
    <property type="match status" value="1"/>
</dbReference>
<evidence type="ECO:0000256" key="13">
    <source>
        <dbReference type="SAM" id="SignalP"/>
    </source>
</evidence>
<dbReference type="InterPro" id="IPR038178">
    <property type="entry name" value="Kringle_sf"/>
</dbReference>
<dbReference type="InterPro" id="IPR001254">
    <property type="entry name" value="Trypsin_dom"/>
</dbReference>
<keyword evidence="12" id="KW-0645">Protease</keyword>
<comment type="subcellular location">
    <subcellularLocation>
        <location evidence="2">Secreted</location>
    </subcellularLocation>
</comment>
<feature type="disulfide bond" evidence="11">
    <location>
        <begin position="240"/>
        <end position="301"/>
    </location>
</feature>
<keyword evidence="16" id="KW-1185">Reference proteome</keyword>
<evidence type="ECO:0000256" key="3">
    <source>
        <dbReference type="ARBA" id="ARBA00017669"/>
    </source>
</evidence>
<dbReference type="PROSITE" id="PS00420">
    <property type="entry name" value="SRCR_1"/>
    <property type="match status" value="2"/>
</dbReference>
<evidence type="ECO:0000256" key="6">
    <source>
        <dbReference type="ARBA" id="ARBA00022729"/>
    </source>
</evidence>
<dbReference type="Gene3D" id="2.40.20.10">
    <property type="entry name" value="Plasminogen Kringle 4"/>
    <property type="match status" value="1"/>
</dbReference>
<feature type="disulfide bond" evidence="11">
    <location>
        <begin position="120"/>
        <end position="184"/>
    </location>
</feature>
<dbReference type="GO" id="GO:0006508">
    <property type="term" value="P:proteolysis"/>
    <property type="evidence" value="ECO:0007669"/>
    <property type="project" value="UniProtKB-KW"/>
</dbReference>
<dbReference type="InterPro" id="IPR036772">
    <property type="entry name" value="SRCR-like_dom_sf"/>
</dbReference>
<dbReference type="PROSITE" id="PS00135">
    <property type="entry name" value="TRYPSIN_SER"/>
    <property type="match status" value="1"/>
</dbReference>
<evidence type="ECO:0000256" key="12">
    <source>
        <dbReference type="RuleBase" id="RU363034"/>
    </source>
</evidence>
<dbReference type="PROSITE" id="PS50287">
    <property type="entry name" value="SRCR_2"/>
    <property type="match status" value="2"/>
</dbReference>
<dbReference type="PANTHER" id="PTHR48071:SF28">
    <property type="entry name" value="SRCR DOMAIN-CONTAINING PROTEIN"/>
    <property type="match status" value="1"/>
</dbReference>
<reference evidence="17" key="1">
    <citation type="submission" date="2025-08" db="UniProtKB">
        <authorList>
            <consortium name="RefSeq"/>
        </authorList>
    </citation>
    <scope>IDENTIFICATION</scope>
</reference>
<comment type="function">
    <text evidence="1">Plays a role in neuronal plasticity and the proteolytic action may subserve structural reorganizations associated with learning and memory operations.</text>
</comment>
<feature type="disulfide bond" evidence="11">
    <location>
        <begin position="271"/>
        <end position="281"/>
    </location>
</feature>
<dbReference type="SMART" id="SM00130">
    <property type="entry name" value="KR"/>
    <property type="match status" value="1"/>
</dbReference>
<keyword evidence="5" id="KW-0420">Kringle</keyword>
<feature type="disulfide bond" evidence="11">
    <location>
        <begin position="133"/>
        <end position="194"/>
    </location>
</feature>
<dbReference type="InterPro" id="IPR009003">
    <property type="entry name" value="Peptidase_S1_PA"/>
</dbReference>
<evidence type="ECO:0000313" key="16">
    <source>
        <dbReference type="Proteomes" id="UP000515159"/>
    </source>
</evidence>
<gene>
    <name evidence="17" type="primary">PRSS12</name>
</gene>
<feature type="signal peptide" evidence="13">
    <location>
        <begin position="1"/>
        <end position="16"/>
    </location>
</feature>
<dbReference type="InterPro" id="IPR018114">
    <property type="entry name" value="TRYPSIN_HIS"/>
</dbReference>
<evidence type="ECO:0000259" key="14">
    <source>
        <dbReference type="PROSITE" id="PS50240"/>
    </source>
</evidence>
<dbReference type="PRINTS" id="PR00722">
    <property type="entry name" value="CHYMOTRYPSIN"/>
</dbReference>
<dbReference type="PANTHER" id="PTHR48071">
    <property type="entry name" value="SRCR DOMAIN-CONTAINING PROTEIN"/>
    <property type="match status" value="1"/>
</dbReference>
<dbReference type="Pfam" id="PF00089">
    <property type="entry name" value="Trypsin"/>
    <property type="match status" value="1"/>
</dbReference>
<dbReference type="SUPFAM" id="SSF50494">
    <property type="entry name" value="Trypsin-like serine proteases"/>
    <property type="match status" value="1"/>
</dbReference>
<keyword evidence="6 13" id="KW-0732">Signal</keyword>
<dbReference type="InterPro" id="IPR013806">
    <property type="entry name" value="Kringle-like"/>
</dbReference>
<protein>
    <recommendedName>
        <fullName evidence="3">Neurotrypsin</fullName>
    </recommendedName>
    <alternativeName>
        <fullName evidence="10">Serine protease 12</fullName>
    </alternativeName>
</protein>
<dbReference type="FunFam" id="2.40.10.10:FF:000053">
    <property type="entry name" value="Neurotrypsin"/>
    <property type="match status" value="1"/>
</dbReference>
<feature type="domain" description="SRCR" evidence="15">
    <location>
        <begin position="95"/>
        <end position="195"/>
    </location>
</feature>
<evidence type="ECO:0000256" key="7">
    <source>
        <dbReference type="ARBA" id="ARBA00022737"/>
    </source>
</evidence>
<evidence type="ECO:0000256" key="10">
    <source>
        <dbReference type="ARBA" id="ARBA00030576"/>
    </source>
</evidence>
<dbReference type="Proteomes" id="UP000515159">
    <property type="component" value="Chromosome 1"/>
</dbReference>
<organism evidence="16 17">
    <name type="scientific">Geotrypetes seraphini</name>
    <name type="common">Gaboon caecilian</name>
    <name type="synonym">Caecilia seraphini</name>
    <dbReference type="NCBI Taxonomy" id="260995"/>
    <lineage>
        <taxon>Eukaryota</taxon>
        <taxon>Metazoa</taxon>
        <taxon>Chordata</taxon>
        <taxon>Craniata</taxon>
        <taxon>Vertebrata</taxon>
        <taxon>Euteleostomi</taxon>
        <taxon>Amphibia</taxon>
        <taxon>Gymnophiona</taxon>
        <taxon>Geotrypetes</taxon>
    </lineage>
</organism>
<dbReference type="FunFam" id="3.10.250.10:FF:000005">
    <property type="entry name" value="Neurotrypsin isoform A"/>
    <property type="match status" value="1"/>
</dbReference>
<dbReference type="SUPFAM" id="SSF56487">
    <property type="entry name" value="SRCR-like"/>
    <property type="match status" value="2"/>
</dbReference>
<dbReference type="InterPro" id="IPR000001">
    <property type="entry name" value="Kringle"/>
</dbReference>
<sequence length="576" mass="63248">MGHLLLLLLLLPLLRGNPVQQRPCAPHSLNVTEAGAECLNWLQVPGARRRGLGDHNLCRSPDGGSRAWCFYRDQRGQLARGYCACRQPGPAFVPTRLVGGIAAFEGRVEVYHGGEWGTVCDDQWDDADAEVVCRQLGLGGMAKAWGRATFGEGSGSVLLDEVQCTGNELSIEQCAKSAWGEHNCDHHEDAGVSCTPLSGTPIRLMDGETKKEGRVEISINGQWGTICDDGWSDKDANVVCRQLGYRGPAKARTMAYFGEGKGPIHADNVKCMGNEKSLADCIKQDVGRHNCRHSEDAGVICDYLGKKTTGRSYKDSFTTSCGSRLVHRRPKRIIGGKNSLRGGWPWQVALRLRSTHGDGRLLCGATLISSCWVLTAAHCFKRYGNNSQSYFVRVGDYHTLVPEDYEEDIGVEQIVIHKEYQPNGSDYDIALVKLHGPEERCTHFSSHVLPVCLPLKRERSQKISSDCYITGWGDTGRAYSRTLQQASILLLPKSLCEERYGGRFTNRMLCAGSAREKHVDSCQGDSGGPLVCQRPSGSWVLYGVTSWGYGCGIKDSPGVYTKVSAFLPWIKTVTQL</sequence>
<dbReference type="Gene3D" id="3.10.250.10">
    <property type="entry name" value="SRCR-like domain"/>
    <property type="match status" value="2"/>
</dbReference>
<feature type="domain" description="Peptidase S1" evidence="14">
    <location>
        <begin position="333"/>
        <end position="575"/>
    </location>
</feature>
<feature type="domain" description="SRCR" evidence="15">
    <location>
        <begin position="202"/>
        <end position="302"/>
    </location>
</feature>